<keyword evidence="2" id="KW-1185">Reference proteome</keyword>
<reference evidence="1 2" key="1">
    <citation type="submission" date="2020-09" db="EMBL/GenBank/DDBJ databases">
        <title>Pseudoxanthomonas sp. CAU 1598 isolated from sand of Yaerae Beach.</title>
        <authorList>
            <person name="Kim W."/>
        </authorList>
    </citation>
    <scope>NUCLEOTIDE SEQUENCE [LARGE SCALE GENOMIC DNA]</scope>
    <source>
        <strain evidence="1 2">CAU 1598</strain>
    </source>
</reference>
<dbReference type="Pfam" id="PF06037">
    <property type="entry name" value="DUF922"/>
    <property type="match status" value="1"/>
</dbReference>
<name>A0AAW3ZIK0_9GAMM</name>
<dbReference type="EMBL" id="JACYTR010000006">
    <property type="protein sequence ID" value="MBD8524967.1"/>
    <property type="molecule type" value="Genomic_DNA"/>
</dbReference>
<sequence>MKPDRHRACAFSTRLRLRVDQGSHAFSKCKRIGLLIGALAGWTAGHAVAVDQAGVALRVERSSSAYRLDAITAEELTEQFTTQRPRLLQKNHWHALTELDLRLEYRLDAREDTCRMVEPLLVLHIHQHMPEWHPRSEAAVELHDQWSSVQQALHAHEQGHQQLAIKSAQRMAKVLGELQPSADCRGLVKRVESVWLREWTRMEVRQANYDQRTENGIRQGAVLTLQQQPQRPILYAREAIMLRLDQ</sequence>
<organism evidence="1 2">
    <name type="scientific">Pseudomarimonas arenosa</name>
    <dbReference type="NCBI Taxonomy" id="2774145"/>
    <lineage>
        <taxon>Bacteria</taxon>
        <taxon>Pseudomonadati</taxon>
        <taxon>Pseudomonadota</taxon>
        <taxon>Gammaproteobacteria</taxon>
        <taxon>Lysobacterales</taxon>
        <taxon>Lysobacteraceae</taxon>
        <taxon>Pseudomarimonas</taxon>
    </lineage>
</organism>
<proteinExistence type="predicted"/>
<comment type="caution">
    <text evidence="1">The sequence shown here is derived from an EMBL/GenBank/DDBJ whole genome shotgun (WGS) entry which is preliminary data.</text>
</comment>
<dbReference type="InterPro" id="IPR010321">
    <property type="entry name" value="DUF922"/>
</dbReference>
<evidence type="ECO:0000313" key="1">
    <source>
        <dbReference type="EMBL" id="MBD8524967.1"/>
    </source>
</evidence>
<protein>
    <submittedName>
        <fullName evidence="1">DUF922 domain-containing protein</fullName>
    </submittedName>
</protein>
<gene>
    <name evidence="1" type="ORF">IFO71_04355</name>
</gene>
<accession>A0AAW3ZIK0</accession>
<dbReference type="RefSeq" id="WP_192028319.1">
    <property type="nucleotide sequence ID" value="NZ_JACYTR010000006.1"/>
</dbReference>
<evidence type="ECO:0000313" key="2">
    <source>
        <dbReference type="Proteomes" id="UP000613768"/>
    </source>
</evidence>
<dbReference type="Proteomes" id="UP000613768">
    <property type="component" value="Unassembled WGS sequence"/>
</dbReference>
<dbReference type="AlphaFoldDB" id="A0AAW3ZIK0"/>